<evidence type="ECO:0000259" key="4">
    <source>
        <dbReference type="Pfam" id="PF00122"/>
    </source>
</evidence>
<evidence type="ECO:0000256" key="2">
    <source>
        <dbReference type="ARBA" id="ARBA00022723"/>
    </source>
</evidence>
<feature type="domain" description="P-type ATPase A" evidence="4">
    <location>
        <begin position="4"/>
        <end position="75"/>
    </location>
</feature>
<dbReference type="Gene3D" id="2.70.150.10">
    <property type="entry name" value="Calcium-transporting ATPase, cytoplasmic transduction domain A"/>
    <property type="match status" value="1"/>
</dbReference>
<proteinExistence type="predicted"/>
<reference evidence="5 6" key="1">
    <citation type="submission" date="2024-09" db="EMBL/GenBank/DDBJ databases">
        <authorList>
            <person name="Sun Q."/>
            <person name="Mori K."/>
        </authorList>
    </citation>
    <scope>NUCLEOTIDE SEQUENCE [LARGE SCALE GENOMIC DNA]</scope>
    <source>
        <strain evidence="5 6">CCM 7759</strain>
    </source>
</reference>
<gene>
    <name evidence="5" type="ORF">ACFFK0_15360</name>
</gene>
<feature type="compositionally biased region" description="Polar residues" evidence="3">
    <location>
        <begin position="80"/>
        <end position="93"/>
    </location>
</feature>
<dbReference type="PANTHER" id="PTHR46594">
    <property type="entry name" value="P-TYPE CATION-TRANSPORTING ATPASE"/>
    <property type="match status" value="1"/>
</dbReference>
<evidence type="ECO:0000256" key="1">
    <source>
        <dbReference type="ARBA" id="ARBA00004141"/>
    </source>
</evidence>
<feature type="region of interest" description="Disordered" evidence="3">
    <location>
        <begin position="23"/>
        <end position="49"/>
    </location>
</feature>
<dbReference type="EMBL" id="JBHLWN010000063">
    <property type="protein sequence ID" value="MFC0213808.1"/>
    <property type="molecule type" value="Genomic_DNA"/>
</dbReference>
<evidence type="ECO:0000313" key="5">
    <source>
        <dbReference type="EMBL" id="MFC0213808.1"/>
    </source>
</evidence>
<sequence>MFQIRPGEQVLVDGKVLEGRSLVDESSVAGEPAPVERQKNDRIISGSINNNGTLKVVSTRSGDQSTIAQIARLIEEAQNSKNANPTRGGSNCRNIRVRYSA</sequence>
<keyword evidence="2" id="KW-0479">Metal-binding</keyword>
<dbReference type="Pfam" id="PF00122">
    <property type="entry name" value="E1-E2_ATPase"/>
    <property type="match status" value="1"/>
</dbReference>
<comment type="caution">
    <text evidence="5">The sequence shown here is derived from an EMBL/GenBank/DDBJ whole genome shotgun (WGS) entry which is preliminary data.</text>
</comment>
<dbReference type="InterPro" id="IPR059000">
    <property type="entry name" value="ATPase_P-type_domA"/>
</dbReference>
<accession>A0ABV6DME1</accession>
<feature type="region of interest" description="Disordered" evidence="3">
    <location>
        <begin position="80"/>
        <end position="101"/>
    </location>
</feature>
<evidence type="ECO:0000256" key="3">
    <source>
        <dbReference type="SAM" id="MobiDB-lite"/>
    </source>
</evidence>
<comment type="subcellular location">
    <subcellularLocation>
        <location evidence="1">Membrane</location>
        <topology evidence="1">Multi-pass membrane protein</topology>
    </subcellularLocation>
</comment>
<dbReference type="PANTHER" id="PTHR46594:SF4">
    <property type="entry name" value="P-TYPE CATION-TRANSPORTING ATPASE"/>
    <property type="match status" value="1"/>
</dbReference>
<dbReference type="Proteomes" id="UP001589776">
    <property type="component" value="Unassembled WGS sequence"/>
</dbReference>
<dbReference type="RefSeq" id="WP_377471144.1">
    <property type="nucleotide sequence ID" value="NZ_JBHLWN010000063.1"/>
</dbReference>
<evidence type="ECO:0000313" key="6">
    <source>
        <dbReference type="Proteomes" id="UP001589776"/>
    </source>
</evidence>
<protein>
    <recommendedName>
        <fullName evidence="4">P-type ATPase A domain-containing protein</fullName>
    </recommendedName>
</protein>
<dbReference type="InterPro" id="IPR008250">
    <property type="entry name" value="ATPase_P-typ_transduc_dom_A_sf"/>
</dbReference>
<organism evidence="5 6">
    <name type="scientific">Paenibacillus chartarius</name>
    <dbReference type="NCBI Taxonomy" id="747481"/>
    <lineage>
        <taxon>Bacteria</taxon>
        <taxon>Bacillati</taxon>
        <taxon>Bacillota</taxon>
        <taxon>Bacilli</taxon>
        <taxon>Bacillales</taxon>
        <taxon>Paenibacillaceae</taxon>
        <taxon>Paenibacillus</taxon>
    </lineage>
</organism>
<dbReference type="SUPFAM" id="SSF81653">
    <property type="entry name" value="Calcium ATPase, transduction domain A"/>
    <property type="match status" value="1"/>
</dbReference>
<keyword evidence="6" id="KW-1185">Reference proteome</keyword>
<name>A0ABV6DME1_9BACL</name>